<keyword evidence="3 7" id="KW-0812">Transmembrane</keyword>
<dbReference type="InterPro" id="IPR004331">
    <property type="entry name" value="SPX_dom"/>
</dbReference>
<feature type="transmembrane region" description="Helical" evidence="7">
    <location>
        <begin position="289"/>
        <end position="313"/>
    </location>
</feature>
<feature type="transmembrane region" description="Helical" evidence="7">
    <location>
        <begin position="253"/>
        <end position="277"/>
    </location>
</feature>
<dbReference type="Pfam" id="PF03124">
    <property type="entry name" value="EXS"/>
    <property type="match status" value="1"/>
</dbReference>
<reference evidence="10" key="1">
    <citation type="submission" date="2016-11" db="UniProtKB">
        <authorList>
            <consortium name="WormBaseParasite"/>
        </authorList>
    </citation>
    <scope>IDENTIFICATION</scope>
</reference>
<dbReference type="Pfam" id="PF03105">
    <property type="entry name" value="SPX"/>
    <property type="match status" value="2"/>
</dbReference>
<dbReference type="GO" id="GO:0016036">
    <property type="term" value="P:cellular response to phosphate starvation"/>
    <property type="evidence" value="ECO:0007669"/>
    <property type="project" value="TreeGrafter"/>
</dbReference>
<dbReference type="AlphaFoldDB" id="A0A1I8IR71"/>
<feature type="domain" description="SPX" evidence="8">
    <location>
        <begin position="15"/>
        <end position="197"/>
    </location>
</feature>
<protein>
    <submittedName>
        <fullName evidence="10">SPX domain-containing protein</fullName>
    </submittedName>
</protein>
<dbReference type="WBParaSite" id="maker-uti_cns_0015339-snap-gene-0.2-mRNA-1">
    <property type="protein sequence ID" value="maker-uti_cns_0015339-snap-gene-0.2-mRNA-1"/>
    <property type="gene ID" value="maker-uti_cns_0015339-snap-gene-0.2"/>
</dbReference>
<keyword evidence="4 7" id="KW-1133">Transmembrane helix</keyword>
<evidence type="ECO:0000259" key="8">
    <source>
        <dbReference type="PROSITE" id="PS51382"/>
    </source>
</evidence>
<accession>A0A1I8IR71</accession>
<evidence type="ECO:0000256" key="4">
    <source>
        <dbReference type="ARBA" id="ARBA00022989"/>
    </source>
</evidence>
<feature type="transmembrane region" description="Helical" evidence="7">
    <location>
        <begin position="364"/>
        <end position="382"/>
    </location>
</feature>
<evidence type="ECO:0000313" key="10">
    <source>
        <dbReference type="WBParaSite" id="maker-uti_cns_0015339-snap-gene-0.2-mRNA-1"/>
    </source>
</evidence>
<evidence type="ECO:0000256" key="1">
    <source>
        <dbReference type="ARBA" id="ARBA00004141"/>
    </source>
</evidence>
<dbReference type="PROSITE" id="PS51382">
    <property type="entry name" value="SPX"/>
    <property type="match status" value="1"/>
</dbReference>
<evidence type="ECO:0000256" key="2">
    <source>
        <dbReference type="ARBA" id="ARBA00009665"/>
    </source>
</evidence>
<evidence type="ECO:0000313" key="9">
    <source>
        <dbReference type="Proteomes" id="UP000095280"/>
    </source>
</evidence>
<dbReference type="Proteomes" id="UP000095280">
    <property type="component" value="Unplaced"/>
</dbReference>
<dbReference type="InterPro" id="IPR004342">
    <property type="entry name" value="EXS_C"/>
</dbReference>
<sequence>MSFALFFIPDIIGTMKFAEHLQAHLTPEWRTQYIKYDDLKEFLYKCANEISEELDEETRQAYFISKDEEFYNVCNDELIKINDFFEEKVAEAKRRLKDLEQELAEYKQFKQQLATQKLQANGVDAVLPGAMIRRYRDMKKHRGRVRKLQEIKLAFQEFYLNLILLQNYQALNFTGFRKILKKHDKIFGLSSGYQWRVRNVESARFNVSKDVAEFIDRVEQVYIGDLERGDRHTAMKRLRVPPLTEREKPGTTFLVGFLFGIFSMQSLSVTLAIVYLGPGIEPWQPGLRLFRASLLVPLFICLLGVNTYGWRGAGVNHVLIFEIDPRHHLNHMEILKAGGILAVTWCAALQLFVFSGWLTGMPPFAAPLLYWAFMPIYLLNPLPVCQHKSRRWLCRI</sequence>
<feature type="transmembrane region" description="Helical" evidence="7">
    <location>
        <begin position="334"/>
        <end position="358"/>
    </location>
</feature>
<dbReference type="PANTHER" id="PTHR10783:SF103">
    <property type="entry name" value="SOLUTE CARRIER FAMILY 53 MEMBER 1"/>
    <property type="match status" value="1"/>
</dbReference>
<keyword evidence="9" id="KW-1185">Reference proteome</keyword>
<proteinExistence type="inferred from homology"/>
<dbReference type="CDD" id="cd14477">
    <property type="entry name" value="SPX_XPR1_like"/>
    <property type="match status" value="1"/>
</dbReference>
<feature type="coiled-coil region" evidence="6">
    <location>
        <begin position="75"/>
        <end position="119"/>
    </location>
</feature>
<keyword evidence="6" id="KW-0175">Coiled coil</keyword>
<organism evidence="9 10">
    <name type="scientific">Macrostomum lignano</name>
    <dbReference type="NCBI Taxonomy" id="282301"/>
    <lineage>
        <taxon>Eukaryota</taxon>
        <taxon>Metazoa</taxon>
        <taxon>Spiralia</taxon>
        <taxon>Lophotrochozoa</taxon>
        <taxon>Platyhelminthes</taxon>
        <taxon>Rhabditophora</taxon>
        <taxon>Macrostomorpha</taxon>
        <taxon>Macrostomida</taxon>
        <taxon>Macrostomidae</taxon>
        <taxon>Macrostomum</taxon>
    </lineage>
</organism>
<name>A0A1I8IR71_9PLAT</name>
<evidence type="ECO:0000256" key="7">
    <source>
        <dbReference type="SAM" id="Phobius"/>
    </source>
</evidence>
<evidence type="ECO:0000256" key="3">
    <source>
        <dbReference type="ARBA" id="ARBA00022692"/>
    </source>
</evidence>
<dbReference type="GO" id="GO:0000822">
    <property type="term" value="F:inositol hexakisphosphate binding"/>
    <property type="evidence" value="ECO:0007669"/>
    <property type="project" value="TreeGrafter"/>
</dbReference>
<dbReference type="GO" id="GO:0005886">
    <property type="term" value="C:plasma membrane"/>
    <property type="evidence" value="ECO:0007669"/>
    <property type="project" value="TreeGrafter"/>
</dbReference>
<comment type="similarity">
    <text evidence="2">Belongs to the SYG1 (TC 2.A.94) family.</text>
</comment>
<dbReference type="PANTHER" id="PTHR10783">
    <property type="entry name" value="XENOTROPIC AND POLYTROPIC RETROVIRUS RECEPTOR 1-RELATED"/>
    <property type="match status" value="1"/>
</dbReference>
<evidence type="ECO:0000256" key="5">
    <source>
        <dbReference type="ARBA" id="ARBA00023136"/>
    </source>
</evidence>
<evidence type="ECO:0000256" key="6">
    <source>
        <dbReference type="SAM" id="Coils"/>
    </source>
</evidence>
<dbReference type="GO" id="GO:0006817">
    <property type="term" value="P:phosphate ion transport"/>
    <property type="evidence" value="ECO:0007669"/>
    <property type="project" value="TreeGrafter"/>
</dbReference>
<keyword evidence="5 7" id="KW-0472">Membrane</keyword>
<comment type="subcellular location">
    <subcellularLocation>
        <location evidence="1">Membrane</location>
        <topology evidence="1">Multi-pass membrane protein</topology>
    </subcellularLocation>
</comment>
<dbReference type="GO" id="GO:0005794">
    <property type="term" value="C:Golgi apparatus"/>
    <property type="evidence" value="ECO:0007669"/>
    <property type="project" value="TreeGrafter"/>
</dbReference>